<evidence type="ECO:0000313" key="4">
    <source>
        <dbReference type="Proteomes" id="UP000095192"/>
    </source>
</evidence>
<gene>
    <name evidence="3" type="ORF">cyc_04741</name>
</gene>
<dbReference type="EMBL" id="JROU02000581">
    <property type="protein sequence ID" value="OEH78906.1"/>
    <property type="molecule type" value="Genomic_DNA"/>
</dbReference>
<evidence type="ECO:0000256" key="1">
    <source>
        <dbReference type="SAM" id="Coils"/>
    </source>
</evidence>
<feature type="region of interest" description="Disordered" evidence="2">
    <location>
        <begin position="802"/>
        <end position="822"/>
    </location>
</feature>
<feature type="compositionally biased region" description="Low complexity" evidence="2">
    <location>
        <begin position="1097"/>
        <end position="1108"/>
    </location>
</feature>
<dbReference type="AlphaFoldDB" id="A0A1D3D642"/>
<keyword evidence="1" id="KW-0175">Coiled coil</keyword>
<dbReference type="VEuPathDB" id="ToxoDB:cyc_04741"/>
<accession>A0A1D3D642</accession>
<feature type="coiled-coil region" evidence="1">
    <location>
        <begin position="822"/>
        <end position="877"/>
    </location>
</feature>
<feature type="compositionally biased region" description="Low complexity" evidence="2">
    <location>
        <begin position="488"/>
        <end position="498"/>
    </location>
</feature>
<reference evidence="3 4" key="1">
    <citation type="journal article" date="2016" name="BMC Genomics">
        <title>Comparative genomics reveals Cyclospora cayetanensis possesses coccidia-like metabolism and invasion components but unique surface antigens.</title>
        <authorList>
            <person name="Liu S."/>
            <person name="Wang L."/>
            <person name="Zheng H."/>
            <person name="Xu Z."/>
            <person name="Roellig D.M."/>
            <person name="Li N."/>
            <person name="Frace M.A."/>
            <person name="Tang K."/>
            <person name="Arrowood M.J."/>
            <person name="Moss D.M."/>
            <person name="Zhang L."/>
            <person name="Feng Y."/>
            <person name="Xiao L."/>
        </authorList>
    </citation>
    <scope>NUCLEOTIDE SEQUENCE [LARGE SCALE GENOMIC DNA]</scope>
    <source>
        <strain evidence="3 4">CHN_HEN01</strain>
    </source>
</reference>
<comment type="caution">
    <text evidence="3">The sequence shown here is derived from an EMBL/GenBank/DDBJ whole genome shotgun (WGS) entry which is preliminary data.</text>
</comment>
<evidence type="ECO:0008006" key="5">
    <source>
        <dbReference type="Google" id="ProtNLM"/>
    </source>
</evidence>
<organism evidence="3 4">
    <name type="scientific">Cyclospora cayetanensis</name>
    <dbReference type="NCBI Taxonomy" id="88456"/>
    <lineage>
        <taxon>Eukaryota</taxon>
        <taxon>Sar</taxon>
        <taxon>Alveolata</taxon>
        <taxon>Apicomplexa</taxon>
        <taxon>Conoidasida</taxon>
        <taxon>Coccidia</taxon>
        <taxon>Eucoccidiorida</taxon>
        <taxon>Eimeriorina</taxon>
        <taxon>Eimeriidae</taxon>
        <taxon>Cyclospora</taxon>
    </lineage>
</organism>
<dbReference type="VEuPathDB" id="ToxoDB:LOC34621227"/>
<dbReference type="InParanoid" id="A0A1D3D642"/>
<sequence>MEAVSSDGELQGPTKASKACVELAMLGEMQTVIEDLCKELQEVRSETAPQLSQGSGSNASLPRLLSSRHLSSLSFSQFPNLSPGHAALGDLAGSSSMKPSVERCIARLHGALISVLEPQIQEVMRRAQHKTNDGLLDRLDRHRAEEQKQLETIEELQRELDTSKKELLQQRALRKELETLRAENGSLHEEVELLQQAVQSASSSLKAKVEQSSLPASPTQTRDAGSISASAGRRLCKAGSAEELRKELDKANKELKRQLTQSAQKDSVIEGLREAVRVLQQETPRMQLPLHHLASSTQLPGSSALPDFASRQGSRPSSLAAQMQMKAFGAPPPRQYRRLERVTSLQSSVSAEASGSLAAELASEGTEQQHEETRTLQEALTEATQREAEAKLELQRLREETQRLREAETTAANRAANREAELERECEVLRQLQQQLAAERDSKADELLNLQLELQKQEATKRELSARCLEQQHALMVQQLQSRESAAEQLENELQQMKQKQEQLHSELEEQREASRARDVQRDQLAEQLERRQQEVEQLQQHRQELETQVEQHKIQLEQQRQQLEREQQQRLSALVSQQEAEGDRQQELLRESQEEALQKEHSAEVKKQLHATEQSLTEALKDRQRLEQCVDQLQSQCAAASEHAAEREREVESYLKREAELERVLLSLGETKETDPAREAGLEASVTETLRRYSQQLAEQEAASQEMKRELEKHRQHVTELLEETENAKQQQKQQGDLLRDAQQKAIEHEANCKILAAQVFRLQQQLDQSEKAQAELQEHIKGHFHNTHVDAAAVETNSVESKTDVESGLGEEQPAVSTESQQLRQQLEDLRLQYNELERASDKVLRRANEQTLARRDLETKIQALEKKLQHRRVQVETMLELNEAITMEKEEILTRATDTLRKARADCIRLGHLALRRAPKEAPSAAATVDGSDSSHTLELLKLSSFGNNIFKKEKNMTSQNSGGITSSCFANRRNLRQVEMYRPVALNIHDLASGATFRSFGSTSSSPRVGDLLDMIPNIPNPLDLVKQIKSGIFRKNTADMPAKQQEPVIPSSSSSDSDGPTTRPHAVVSLRQRRQSGMSLEHLGSCDRWKPSISSSESGLEVSPTEGPTGVRSAETIPTTASFTTESGQELPKHLADKGVLETAAPRQRILMHMRANRGPTANQYIDVEHRRFLAYSRSDSDS</sequence>
<protein>
    <recommendedName>
        <fullName evidence="5">Trichohyalin</fullName>
    </recommendedName>
</protein>
<feature type="compositionally biased region" description="Polar residues" evidence="2">
    <location>
        <begin position="210"/>
        <end position="229"/>
    </location>
</feature>
<keyword evidence="4" id="KW-1185">Reference proteome</keyword>
<name>A0A1D3D642_9EIME</name>
<feature type="region of interest" description="Disordered" evidence="2">
    <location>
        <begin position="209"/>
        <end position="231"/>
    </location>
</feature>
<feature type="region of interest" description="Disordered" evidence="2">
    <location>
        <begin position="1043"/>
        <end position="1070"/>
    </location>
</feature>
<feature type="coiled-coil region" evidence="1">
    <location>
        <begin position="136"/>
        <end position="197"/>
    </location>
</feature>
<feature type="region of interest" description="Disordered" evidence="2">
    <location>
        <begin position="341"/>
        <end position="373"/>
    </location>
</feature>
<dbReference type="Proteomes" id="UP000095192">
    <property type="component" value="Unassembled WGS sequence"/>
</dbReference>
<feature type="compositionally biased region" description="Low complexity" evidence="2">
    <location>
        <begin position="344"/>
        <end position="364"/>
    </location>
</feature>
<feature type="coiled-coil region" evidence="1">
    <location>
        <begin position="238"/>
        <end position="265"/>
    </location>
</feature>
<feature type="region of interest" description="Disordered" evidence="2">
    <location>
        <begin position="1087"/>
        <end position="1118"/>
    </location>
</feature>
<evidence type="ECO:0000313" key="3">
    <source>
        <dbReference type="EMBL" id="OEH78906.1"/>
    </source>
</evidence>
<feature type="coiled-coil region" evidence="1">
    <location>
        <begin position="691"/>
        <end position="781"/>
    </location>
</feature>
<evidence type="ECO:0000256" key="2">
    <source>
        <dbReference type="SAM" id="MobiDB-lite"/>
    </source>
</evidence>
<feature type="compositionally biased region" description="Basic and acidic residues" evidence="2">
    <location>
        <begin position="499"/>
        <end position="520"/>
    </location>
</feature>
<proteinExistence type="predicted"/>
<feature type="region of interest" description="Disordered" evidence="2">
    <location>
        <begin position="487"/>
        <end position="520"/>
    </location>
</feature>